<dbReference type="HOGENOM" id="CLU_476605_0_0_1"/>
<sequence length="572" mass="67629">MSKSYQKNHSFGQKMKSKIKNPNSKKKHNNYQTFEDDRENLIEEFPSDKTLKNNQIFAQEISLNKLSTLQRSILETSNISEINEYYDKKELLDNYIDNNVEQISDKTKTCNISNKMNELKKDYDGENENDVSVDISLVKTVDLKETWSQERKFFLLEISKLQESLKTQENRFNSVIEENEKKLETVLDEKQQLELQYRSLLGKLSSIKQGLEEKLKADSEDLASTKRTIEELKKKNSTLLEEISCLKKELIDTNNDCYRKSKEITDLHDKIDRSERNWINEKDMLYKQQCNSIENLEKYKKISKDWKEVALEERNYKDDFKRKVDYLEERIKEFEISLKQSQNLNNKLRKENEENNQLIDEYKIKINKINEDYKSDLNEATNELHVKISALNDKNTQLEAQINGLVLEDEKNKKEIERLKVFEKEIKEKNLLIGKLRHEAVILNEHLVKALKLLKKNDSEDNIDKKLVTNLILSFITLPRDDTKRYEVLQLMSAFLQWTDEQKELAGLIRSKNLSFKDILFGSNISLTPLSYNSSNFNYKFHMDQALFDKKSISDLWINFLQNETSKNPDLN</sequence>
<accession>M7NW09</accession>
<keyword evidence="8" id="KW-1185">Reference proteome</keyword>
<dbReference type="STRING" id="1069680.M7NW09"/>
<evidence type="ECO:0000256" key="5">
    <source>
        <dbReference type="SAM" id="MobiDB-lite"/>
    </source>
</evidence>
<comment type="subcellular location">
    <subcellularLocation>
        <location evidence="1">Golgi apparatus</location>
    </subcellularLocation>
</comment>
<dbReference type="GO" id="GO:0007030">
    <property type="term" value="P:Golgi organization"/>
    <property type="evidence" value="ECO:0007669"/>
    <property type="project" value="TreeGrafter"/>
</dbReference>
<dbReference type="Proteomes" id="UP000011958">
    <property type="component" value="Unassembled WGS sequence"/>
</dbReference>
<evidence type="ECO:0000256" key="1">
    <source>
        <dbReference type="ARBA" id="ARBA00004555"/>
    </source>
</evidence>
<feature type="region of interest" description="Disordered" evidence="5">
    <location>
        <begin position="1"/>
        <end position="37"/>
    </location>
</feature>
<comment type="caution">
    <text evidence="7">The sequence shown here is derived from an EMBL/GenBank/DDBJ whole genome shotgun (WGS) entry which is preliminary data.</text>
</comment>
<evidence type="ECO:0000256" key="4">
    <source>
        <dbReference type="SAM" id="Coils"/>
    </source>
</evidence>
<feature type="compositionally biased region" description="Basic residues" evidence="5">
    <location>
        <begin position="15"/>
        <end position="29"/>
    </location>
</feature>
<dbReference type="OMA" id="RWKDESS"/>
<dbReference type="GO" id="GO:0006888">
    <property type="term" value="P:endoplasmic reticulum to Golgi vesicle-mediated transport"/>
    <property type="evidence" value="ECO:0007669"/>
    <property type="project" value="TreeGrafter"/>
</dbReference>
<evidence type="ECO:0000313" key="8">
    <source>
        <dbReference type="Proteomes" id="UP000011958"/>
    </source>
</evidence>
<feature type="domain" description="GRIP" evidence="6">
    <location>
        <begin position="458"/>
        <end position="509"/>
    </location>
</feature>
<evidence type="ECO:0000259" key="6">
    <source>
        <dbReference type="PROSITE" id="PS50913"/>
    </source>
</evidence>
<dbReference type="PROSITE" id="PS50913">
    <property type="entry name" value="GRIP"/>
    <property type="match status" value="1"/>
</dbReference>
<evidence type="ECO:0000256" key="3">
    <source>
        <dbReference type="ARBA" id="ARBA00023054"/>
    </source>
</evidence>
<name>M7NW09_PNEMU</name>
<dbReference type="AlphaFoldDB" id="M7NW09"/>
<evidence type="ECO:0000256" key="2">
    <source>
        <dbReference type="ARBA" id="ARBA00023034"/>
    </source>
</evidence>
<dbReference type="InterPro" id="IPR019459">
    <property type="entry name" value="GRAB"/>
</dbReference>
<keyword evidence="2" id="KW-0333">Golgi apparatus</keyword>
<feature type="coiled-coil region" evidence="4">
    <location>
        <begin position="317"/>
        <end position="439"/>
    </location>
</feature>
<dbReference type="EMBL" id="AFWA02000001">
    <property type="protein sequence ID" value="EMR11301.1"/>
    <property type="molecule type" value="Genomic_DNA"/>
</dbReference>
<dbReference type="PANTHER" id="PTHR18921:SF2">
    <property type="entry name" value="THYROID RECEPTOR-INTERACTING PROTEIN 11"/>
    <property type="match status" value="1"/>
</dbReference>
<dbReference type="GO" id="GO:0005794">
    <property type="term" value="C:Golgi apparatus"/>
    <property type="evidence" value="ECO:0007669"/>
    <property type="project" value="UniProtKB-SubCell"/>
</dbReference>
<dbReference type="GO" id="GO:0031267">
    <property type="term" value="F:small GTPase binding"/>
    <property type="evidence" value="ECO:0007669"/>
    <property type="project" value="TreeGrafter"/>
</dbReference>
<proteinExistence type="predicted"/>
<reference evidence="8" key="1">
    <citation type="journal article" date="2016" name="Nat. Commun.">
        <title>Genome analysis of three Pneumocystis species reveals adaptation mechanisms to life exclusively in mammalian hosts.</title>
        <authorList>
            <person name="Ma L."/>
            <person name="Chen Z."/>
            <person name="Huang D.W."/>
            <person name="Kutty G."/>
            <person name="Ishihara M."/>
            <person name="Wang H."/>
            <person name="Abouelleil A."/>
            <person name="Bishop L."/>
            <person name="Davey E."/>
            <person name="Deng R."/>
            <person name="Deng X."/>
            <person name="Fan L."/>
            <person name="Fantoni G."/>
            <person name="Fitzgerald M."/>
            <person name="Gogineni E."/>
            <person name="Goldberg J.M."/>
            <person name="Handley G."/>
            <person name="Hu X."/>
            <person name="Huber C."/>
            <person name="Jiao X."/>
            <person name="Jones K."/>
            <person name="Levin J.Z."/>
            <person name="Liu Y."/>
            <person name="Macdonald P."/>
            <person name="Melnikov A."/>
            <person name="Raley C."/>
            <person name="Sassi M."/>
            <person name="Sherman B.T."/>
            <person name="Song X."/>
            <person name="Sykes S."/>
            <person name="Tran B."/>
            <person name="Walsh L."/>
            <person name="Xia Y."/>
            <person name="Yang J."/>
            <person name="Young S."/>
            <person name="Zeng Q."/>
            <person name="Zheng X."/>
            <person name="Stephens R."/>
            <person name="Nusbaum C."/>
            <person name="Birren B.W."/>
            <person name="Azadi P."/>
            <person name="Lempicki R.A."/>
            <person name="Cuomo C.A."/>
            <person name="Kovacs J.A."/>
        </authorList>
    </citation>
    <scope>NUCLEOTIDE SEQUENCE [LARGE SCALE GENOMIC DNA]</scope>
    <source>
        <strain evidence="8">B123</strain>
    </source>
</reference>
<feature type="coiled-coil region" evidence="4">
    <location>
        <begin position="158"/>
        <end position="249"/>
    </location>
</feature>
<dbReference type="VEuPathDB" id="FungiDB:PNEG_00330"/>
<dbReference type="GeneID" id="19894028"/>
<keyword evidence="3 4" id="KW-0175">Coiled coil</keyword>
<feature type="compositionally biased region" description="Polar residues" evidence="5">
    <location>
        <begin position="1"/>
        <end position="11"/>
    </location>
</feature>
<evidence type="ECO:0000313" key="7">
    <source>
        <dbReference type="EMBL" id="EMR11301.1"/>
    </source>
</evidence>
<organism evidence="7 8">
    <name type="scientific">Pneumocystis murina (strain B123)</name>
    <name type="common">Mouse pneumocystis pneumonia agent</name>
    <name type="synonym">Pneumocystis carinii f. sp. muris</name>
    <dbReference type="NCBI Taxonomy" id="1069680"/>
    <lineage>
        <taxon>Eukaryota</taxon>
        <taxon>Fungi</taxon>
        <taxon>Dikarya</taxon>
        <taxon>Ascomycota</taxon>
        <taxon>Taphrinomycotina</taxon>
        <taxon>Pneumocystomycetes</taxon>
        <taxon>Pneumocystaceae</taxon>
        <taxon>Pneumocystis</taxon>
    </lineage>
</organism>
<protein>
    <recommendedName>
        <fullName evidence="6">GRIP domain-containing protein</fullName>
    </recommendedName>
</protein>
<dbReference type="OrthoDB" id="425925at2759"/>
<dbReference type="RefSeq" id="XP_007872203.1">
    <property type="nucleotide sequence ID" value="XM_007874012.1"/>
</dbReference>
<dbReference type="Pfam" id="PF10375">
    <property type="entry name" value="GRAB"/>
    <property type="match status" value="1"/>
</dbReference>
<dbReference type="PANTHER" id="PTHR18921">
    <property type="entry name" value="MYOSIN HEAVY CHAIN - RELATED"/>
    <property type="match status" value="1"/>
</dbReference>
<dbReference type="InterPro" id="IPR000237">
    <property type="entry name" value="GRIP_dom"/>
</dbReference>
<gene>
    <name evidence="7" type="ORF">PNEG_00330</name>
</gene>
<dbReference type="eggNOG" id="ENOG502RYXN">
    <property type="taxonomic scope" value="Eukaryota"/>
</dbReference>